<dbReference type="PANTHER" id="PTHR11206">
    <property type="entry name" value="MULTIDRUG RESISTANCE PROTEIN"/>
    <property type="match status" value="1"/>
</dbReference>
<evidence type="ECO:0000256" key="1">
    <source>
        <dbReference type="ARBA" id="ARBA00010199"/>
    </source>
</evidence>
<comment type="similarity">
    <text evidence="1">Belongs to the multi antimicrobial extrusion (MATE) (TC 2.A.66.1) family.</text>
</comment>
<dbReference type="GO" id="GO:0015297">
    <property type="term" value="F:antiporter activity"/>
    <property type="evidence" value="ECO:0007669"/>
    <property type="project" value="InterPro"/>
</dbReference>
<name>A0AAV1RMA9_9ROSI</name>
<gene>
    <name evidence="3" type="ORF">DCAF_LOCUS12057</name>
</gene>
<proteinExistence type="inferred from homology"/>
<evidence type="ECO:0000256" key="2">
    <source>
        <dbReference type="SAM" id="Phobius"/>
    </source>
</evidence>
<dbReference type="Pfam" id="PF01554">
    <property type="entry name" value="MatE"/>
    <property type="match status" value="1"/>
</dbReference>
<feature type="transmembrane region" description="Helical" evidence="2">
    <location>
        <begin position="181"/>
        <end position="198"/>
    </location>
</feature>
<dbReference type="GO" id="GO:0042910">
    <property type="term" value="F:xenobiotic transmembrane transporter activity"/>
    <property type="evidence" value="ECO:0007669"/>
    <property type="project" value="InterPro"/>
</dbReference>
<dbReference type="EMBL" id="CAWUPB010001010">
    <property type="protein sequence ID" value="CAK7337030.1"/>
    <property type="molecule type" value="Genomic_DNA"/>
</dbReference>
<feature type="transmembrane region" description="Helical" evidence="2">
    <location>
        <begin position="74"/>
        <end position="95"/>
    </location>
</feature>
<protein>
    <submittedName>
        <fullName evidence="3">Uncharacterized protein</fullName>
    </submittedName>
</protein>
<dbReference type="Proteomes" id="UP001314170">
    <property type="component" value="Unassembled WGS sequence"/>
</dbReference>
<dbReference type="AlphaFoldDB" id="A0AAV1RMA9"/>
<keyword evidence="4" id="KW-1185">Reference proteome</keyword>
<keyword evidence="2" id="KW-0812">Transmembrane</keyword>
<reference evidence="3 4" key="1">
    <citation type="submission" date="2024-01" db="EMBL/GenBank/DDBJ databases">
        <authorList>
            <person name="Waweru B."/>
        </authorList>
    </citation>
    <scope>NUCLEOTIDE SEQUENCE [LARGE SCALE GENOMIC DNA]</scope>
</reference>
<accession>A0AAV1RMA9</accession>
<organism evidence="3 4">
    <name type="scientific">Dovyalis caffra</name>
    <dbReference type="NCBI Taxonomy" id="77055"/>
    <lineage>
        <taxon>Eukaryota</taxon>
        <taxon>Viridiplantae</taxon>
        <taxon>Streptophyta</taxon>
        <taxon>Embryophyta</taxon>
        <taxon>Tracheophyta</taxon>
        <taxon>Spermatophyta</taxon>
        <taxon>Magnoliopsida</taxon>
        <taxon>eudicotyledons</taxon>
        <taxon>Gunneridae</taxon>
        <taxon>Pentapetalae</taxon>
        <taxon>rosids</taxon>
        <taxon>fabids</taxon>
        <taxon>Malpighiales</taxon>
        <taxon>Salicaceae</taxon>
        <taxon>Flacourtieae</taxon>
        <taxon>Dovyalis</taxon>
    </lineage>
</organism>
<evidence type="ECO:0000313" key="4">
    <source>
        <dbReference type="Proteomes" id="UP001314170"/>
    </source>
</evidence>
<comment type="caution">
    <text evidence="3">The sequence shown here is derived from an EMBL/GenBank/DDBJ whole genome shotgun (WGS) entry which is preliminary data.</text>
</comment>
<keyword evidence="2" id="KW-1133">Transmembrane helix</keyword>
<feature type="transmembrane region" description="Helical" evidence="2">
    <location>
        <begin position="107"/>
        <end position="125"/>
    </location>
</feature>
<keyword evidence="2" id="KW-0472">Membrane</keyword>
<dbReference type="InterPro" id="IPR002528">
    <property type="entry name" value="MATE_fam"/>
</dbReference>
<feature type="transmembrane region" description="Helical" evidence="2">
    <location>
        <begin position="137"/>
        <end position="160"/>
    </location>
</feature>
<evidence type="ECO:0000313" key="3">
    <source>
        <dbReference type="EMBL" id="CAK7337030.1"/>
    </source>
</evidence>
<dbReference type="GO" id="GO:0016020">
    <property type="term" value="C:membrane"/>
    <property type="evidence" value="ECO:0007669"/>
    <property type="project" value="InterPro"/>
</dbReference>
<sequence length="311" mass="34306">MEMDMVINGSSLDEAGGDYLPPRSFKAIKSVFWEETVKMWKIAGPIGFNIICQYGTEAFTIIFVGHLGNLELSAVSISLNVISTFSFGLMLVIAIGSLSICMNIDGWEVMLFVGINAAISVRVSNELGLGHPRAAKYSVYVTVFQSLLIGLIFMVVLLITKDYFAIIFTSSKDMQVAVSKLAFLLAITMVLNSVQPVISGTLGRDDCWNCFADLAAFYCALQNQLEKREVICNVVRLSQATGIGVNPSTCKSFNKFKTQVSSQQTKVIALYFDSDKDLETVFCFFVFHEMRASPNLMQYPVMDLLDMGQAA</sequence>
<feature type="transmembrane region" description="Helical" evidence="2">
    <location>
        <begin position="46"/>
        <end position="68"/>
    </location>
</feature>